<dbReference type="SUPFAM" id="SSF53474">
    <property type="entry name" value="alpha/beta-Hydrolases"/>
    <property type="match status" value="1"/>
</dbReference>
<protein>
    <submittedName>
        <fullName evidence="3">Alpha/beta hydrolase</fullName>
    </submittedName>
</protein>
<dbReference type="InterPro" id="IPR029058">
    <property type="entry name" value="AB_hydrolase_fold"/>
</dbReference>
<gene>
    <name evidence="3" type="ORF">ACFQKB_37840</name>
</gene>
<evidence type="ECO:0000256" key="2">
    <source>
        <dbReference type="SAM" id="SignalP"/>
    </source>
</evidence>
<dbReference type="GO" id="GO:0016787">
    <property type="term" value="F:hydrolase activity"/>
    <property type="evidence" value="ECO:0007669"/>
    <property type="project" value="UniProtKB-KW"/>
</dbReference>
<evidence type="ECO:0000256" key="1">
    <source>
        <dbReference type="SAM" id="MobiDB-lite"/>
    </source>
</evidence>
<dbReference type="InterPro" id="IPR000801">
    <property type="entry name" value="Esterase-like"/>
</dbReference>
<organism evidence="3 4">
    <name type="scientific">Actinomadura yumaensis</name>
    <dbReference type="NCBI Taxonomy" id="111807"/>
    <lineage>
        <taxon>Bacteria</taxon>
        <taxon>Bacillati</taxon>
        <taxon>Actinomycetota</taxon>
        <taxon>Actinomycetes</taxon>
        <taxon>Streptosporangiales</taxon>
        <taxon>Thermomonosporaceae</taxon>
        <taxon>Actinomadura</taxon>
    </lineage>
</organism>
<proteinExistence type="predicted"/>
<feature type="chain" id="PRO_5047226112" evidence="2">
    <location>
        <begin position="35"/>
        <end position="357"/>
    </location>
</feature>
<keyword evidence="2" id="KW-0732">Signal</keyword>
<name>A0ABW2CUR5_9ACTN</name>
<dbReference type="Pfam" id="PF00756">
    <property type="entry name" value="Esterase"/>
    <property type="match status" value="1"/>
</dbReference>
<reference evidence="4" key="1">
    <citation type="journal article" date="2019" name="Int. J. Syst. Evol. Microbiol.">
        <title>The Global Catalogue of Microorganisms (GCM) 10K type strain sequencing project: providing services to taxonomists for standard genome sequencing and annotation.</title>
        <authorList>
            <consortium name="The Broad Institute Genomics Platform"/>
            <consortium name="The Broad Institute Genome Sequencing Center for Infectious Disease"/>
            <person name="Wu L."/>
            <person name="Ma J."/>
        </authorList>
    </citation>
    <scope>NUCLEOTIDE SEQUENCE [LARGE SCALE GENOMIC DNA]</scope>
    <source>
        <strain evidence="4">JCM 3369</strain>
    </source>
</reference>
<sequence>MMRRGSRLKRRLAGGSIVLAAAPLVLSGVPAAEAAGSAPRASATKPRPVPQARARANDGAAITKEKWIDARTVDLTVSTPAIGSPQMIRVLVPPGWSREAARTWPVVYAYQGGNDDYLSWVKGSQLAALAKKWKALVVMPSGGKNGGFSDWWNYGKGGTPKWETFHTSEVPQLMERNYRAGTKRAALGVSSGGQGAIAYAARHPRMFKYAVSFSGLLHLTKPEIPAILMVQGLAFGFDPFQVWGIPYWDDKNWKAHDPYELAAGLRGTGLYISSGTTGLPGPYDDPLHKPIDQSILGATGEFIVGSTNRDFVARLKELGIPATTHIYGNGWHNWNYWRPELDKAWPLMMKALGASKA</sequence>
<keyword evidence="3" id="KW-0378">Hydrolase</keyword>
<dbReference type="Gene3D" id="3.40.50.1820">
    <property type="entry name" value="alpha/beta hydrolase"/>
    <property type="match status" value="1"/>
</dbReference>
<comment type="caution">
    <text evidence="3">The sequence shown here is derived from an EMBL/GenBank/DDBJ whole genome shotgun (WGS) entry which is preliminary data.</text>
</comment>
<feature type="signal peptide" evidence="2">
    <location>
        <begin position="1"/>
        <end position="34"/>
    </location>
</feature>
<dbReference type="Proteomes" id="UP001596380">
    <property type="component" value="Unassembled WGS sequence"/>
</dbReference>
<dbReference type="PANTHER" id="PTHR48098:SF1">
    <property type="entry name" value="DIACYLGLYCEROL ACYLTRANSFERASE_MYCOLYLTRANSFERASE AG85A"/>
    <property type="match status" value="1"/>
</dbReference>
<accession>A0ABW2CUR5</accession>
<feature type="region of interest" description="Disordered" evidence="1">
    <location>
        <begin position="35"/>
        <end position="56"/>
    </location>
</feature>
<evidence type="ECO:0000313" key="3">
    <source>
        <dbReference type="EMBL" id="MFC6885572.1"/>
    </source>
</evidence>
<dbReference type="InterPro" id="IPR050583">
    <property type="entry name" value="Mycobacterial_A85_antigen"/>
</dbReference>
<keyword evidence="4" id="KW-1185">Reference proteome</keyword>
<dbReference type="RefSeq" id="WP_378063967.1">
    <property type="nucleotide sequence ID" value="NZ_JBHSXS010000039.1"/>
</dbReference>
<evidence type="ECO:0000313" key="4">
    <source>
        <dbReference type="Proteomes" id="UP001596380"/>
    </source>
</evidence>
<dbReference type="EMBL" id="JBHSXS010000039">
    <property type="protein sequence ID" value="MFC6885572.1"/>
    <property type="molecule type" value="Genomic_DNA"/>
</dbReference>
<dbReference type="PANTHER" id="PTHR48098">
    <property type="entry name" value="ENTEROCHELIN ESTERASE-RELATED"/>
    <property type="match status" value="1"/>
</dbReference>